<evidence type="ECO:0000313" key="2">
    <source>
        <dbReference type="Proteomes" id="UP000499080"/>
    </source>
</evidence>
<proteinExistence type="predicted"/>
<sequence length="90" mass="9738">MNIDGYIFAGSPVGRTMDGGQLCLKNGIVTFKFVKVIFNVIVFLEDAHGESSLMGATPGYIIQMELAIAYDLPESSLGIQINKTENSSIH</sequence>
<name>A0A4Y2BR64_ARAVE</name>
<comment type="caution">
    <text evidence="1">The sequence shown here is derived from an EMBL/GenBank/DDBJ whole genome shotgun (WGS) entry which is preliminary data.</text>
</comment>
<accession>A0A4Y2BR64</accession>
<keyword evidence="2" id="KW-1185">Reference proteome</keyword>
<reference evidence="1 2" key="1">
    <citation type="journal article" date="2019" name="Sci. Rep.">
        <title>Orb-weaving spider Araneus ventricosus genome elucidates the spidroin gene catalogue.</title>
        <authorList>
            <person name="Kono N."/>
            <person name="Nakamura H."/>
            <person name="Ohtoshi R."/>
            <person name="Moran D.A.P."/>
            <person name="Shinohara A."/>
            <person name="Yoshida Y."/>
            <person name="Fujiwara M."/>
            <person name="Mori M."/>
            <person name="Tomita M."/>
            <person name="Arakawa K."/>
        </authorList>
    </citation>
    <scope>NUCLEOTIDE SEQUENCE [LARGE SCALE GENOMIC DNA]</scope>
</reference>
<organism evidence="1 2">
    <name type="scientific">Araneus ventricosus</name>
    <name type="common">Orbweaver spider</name>
    <name type="synonym">Epeira ventricosa</name>
    <dbReference type="NCBI Taxonomy" id="182803"/>
    <lineage>
        <taxon>Eukaryota</taxon>
        <taxon>Metazoa</taxon>
        <taxon>Ecdysozoa</taxon>
        <taxon>Arthropoda</taxon>
        <taxon>Chelicerata</taxon>
        <taxon>Arachnida</taxon>
        <taxon>Araneae</taxon>
        <taxon>Araneomorphae</taxon>
        <taxon>Entelegynae</taxon>
        <taxon>Araneoidea</taxon>
        <taxon>Araneidae</taxon>
        <taxon>Araneus</taxon>
    </lineage>
</organism>
<dbReference type="Proteomes" id="UP000499080">
    <property type="component" value="Unassembled WGS sequence"/>
</dbReference>
<protein>
    <submittedName>
        <fullName evidence="1">Uncharacterized protein</fullName>
    </submittedName>
</protein>
<dbReference type="AlphaFoldDB" id="A0A4Y2BR64"/>
<evidence type="ECO:0000313" key="1">
    <source>
        <dbReference type="EMBL" id="GBL93945.1"/>
    </source>
</evidence>
<gene>
    <name evidence="1" type="ORF">AVEN_76678_1</name>
</gene>
<dbReference type="EMBL" id="BGPR01000098">
    <property type="protein sequence ID" value="GBL93945.1"/>
    <property type="molecule type" value="Genomic_DNA"/>
</dbReference>